<gene>
    <name evidence="6" type="ORF">US52_C0031G0003</name>
</gene>
<feature type="transmembrane region" description="Helical" evidence="5">
    <location>
        <begin position="141"/>
        <end position="158"/>
    </location>
</feature>
<evidence type="ECO:0000256" key="3">
    <source>
        <dbReference type="ARBA" id="ARBA00022989"/>
    </source>
</evidence>
<feature type="transmembrane region" description="Helical" evidence="5">
    <location>
        <begin position="46"/>
        <end position="63"/>
    </location>
</feature>
<feature type="transmembrane region" description="Helical" evidence="5">
    <location>
        <begin position="237"/>
        <end position="257"/>
    </location>
</feature>
<accession>A0A0G0GZ01</accession>
<evidence type="ECO:0000256" key="4">
    <source>
        <dbReference type="ARBA" id="ARBA00023136"/>
    </source>
</evidence>
<evidence type="ECO:0000313" key="6">
    <source>
        <dbReference type="EMBL" id="KKQ35227.1"/>
    </source>
</evidence>
<name>A0A0G0GZ01_9BACT</name>
<dbReference type="GO" id="GO:0016765">
    <property type="term" value="F:transferase activity, transferring alkyl or aryl (other than methyl) groups"/>
    <property type="evidence" value="ECO:0007669"/>
    <property type="project" value="InterPro"/>
</dbReference>
<dbReference type="GO" id="GO:0016020">
    <property type="term" value="C:membrane"/>
    <property type="evidence" value="ECO:0007669"/>
    <property type="project" value="UniProtKB-SubCell"/>
</dbReference>
<evidence type="ECO:0000256" key="5">
    <source>
        <dbReference type="SAM" id="Phobius"/>
    </source>
</evidence>
<feature type="transmembrane region" description="Helical" evidence="5">
    <location>
        <begin position="112"/>
        <end position="129"/>
    </location>
</feature>
<evidence type="ECO:0000313" key="7">
    <source>
        <dbReference type="Proteomes" id="UP000034852"/>
    </source>
</evidence>
<comment type="subcellular location">
    <subcellularLocation>
        <location evidence="1">Membrane</location>
        <topology evidence="1">Multi-pass membrane protein</topology>
    </subcellularLocation>
</comment>
<feature type="transmembrane region" description="Helical" evidence="5">
    <location>
        <begin position="21"/>
        <end position="40"/>
    </location>
</feature>
<dbReference type="InterPro" id="IPR000537">
    <property type="entry name" value="UbiA_prenyltransferase"/>
</dbReference>
<keyword evidence="3 5" id="KW-1133">Transmembrane helix</keyword>
<feature type="transmembrane region" description="Helical" evidence="5">
    <location>
        <begin position="264"/>
        <end position="287"/>
    </location>
</feature>
<dbReference type="Proteomes" id="UP000034852">
    <property type="component" value="Unassembled WGS sequence"/>
</dbReference>
<feature type="transmembrane region" description="Helical" evidence="5">
    <location>
        <begin position="164"/>
        <end position="190"/>
    </location>
</feature>
<dbReference type="EMBL" id="LBTH01000031">
    <property type="protein sequence ID" value="KKQ35227.1"/>
    <property type="molecule type" value="Genomic_DNA"/>
</dbReference>
<sequence>MKGIWTSLKKYISIFTKEFVLGGHMTALEALAMIFSVILLSDLSPNLVILIIPYLIAQLIYSYNQIREAKFDADTNPERVRHFKNQHKLKLLLFVVYFALLIISLIFTNFNIVMFVIFIVICGFAYTDYFKTLNIRGFKNFYAALFWVLVILTIPFYYHLKITAFYTFSMLVFFLTVFVNTIFFDIKDILGDRQRNIRTYPVIWGVKKTIYVLCLIKLISIVPIIISVYYHFLPYEFIFFIIIVFYGILYITSALYLKGKKLRLFSYIIADAEFILWLLLLLLVKIIL</sequence>
<feature type="transmembrane region" description="Helical" evidence="5">
    <location>
        <begin position="210"/>
        <end position="231"/>
    </location>
</feature>
<evidence type="ECO:0000256" key="2">
    <source>
        <dbReference type="ARBA" id="ARBA00022692"/>
    </source>
</evidence>
<evidence type="ECO:0008006" key="8">
    <source>
        <dbReference type="Google" id="ProtNLM"/>
    </source>
</evidence>
<reference evidence="6 7" key="1">
    <citation type="journal article" date="2015" name="Nature">
        <title>rRNA introns, odd ribosomes, and small enigmatic genomes across a large radiation of phyla.</title>
        <authorList>
            <person name="Brown C.T."/>
            <person name="Hug L.A."/>
            <person name="Thomas B.C."/>
            <person name="Sharon I."/>
            <person name="Castelle C.J."/>
            <person name="Singh A."/>
            <person name="Wilkins M.J."/>
            <person name="Williams K.H."/>
            <person name="Banfield J.F."/>
        </authorList>
    </citation>
    <scope>NUCLEOTIDE SEQUENCE [LARGE SCALE GENOMIC DNA]</scope>
</reference>
<keyword evidence="4 5" id="KW-0472">Membrane</keyword>
<comment type="caution">
    <text evidence="6">The sequence shown here is derived from an EMBL/GenBank/DDBJ whole genome shotgun (WGS) entry which is preliminary data.</text>
</comment>
<keyword evidence="2 5" id="KW-0812">Transmembrane</keyword>
<dbReference type="Pfam" id="PF01040">
    <property type="entry name" value="UbiA"/>
    <property type="match status" value="1"/>
</dbReference>
<evidence type="ECO:0000256" key="1">
    <source>
        <dbReference type="ARBA" id="ARBA00004141"/>
    </source>
</evidence>
<proteinExistence type="predicted"/>
<protein>
    <recommendedName>
        <fullName evidence="8">UbiA prenyltransferase</fullName>
    </recommendedName>
</protein>
<feature type="transmembrane region" description="Helical" evidence="5">
    <location>
        <begin position="89"/>
        <end position="106"/>
    </location>
</feature>
<organism evidence="6 7">
    <name type="scientific">candidate division WS6 bacterium GW2011_GWA2_37_6</name>
    <dbReference type="NCBI Taxonomy" id="1619087"/>
    <lineage>
        <taxon>Bacteria</taxon>
        <taxon>Candidatus Dojkabacteria</taxon>
    </lineage>
</organism>
<dbReference type="Gene3D" id="1.20.120.1780">
    <property type="entry name" value="UbiA prenyltransferase"/>
    <property type="match status" value="1"/>
</dbReference>
<dbReference type="AlphaFoldDB" id="A0A0G0GZ01"/>